<gene>
    <name evidence="2" type="ORF">F9802_18155</name>
</gene>
<dbReference type="AlphaFoldDB" id="A0A6I1FFH6"/>
<keyword evidence="3" id="KW-1185">Reference proteome</keyword>
<accession>A0A6I1FFH6</accession>
<dbReference type="Proteomes" id="UP000429595">
    <property type="component" value="Unassembled WGS sequence"/>
</dbReference>
<dbReference type="InterPro" id="IPR050228">
    <property type="entry name" value="Carboxylesterase_BioH"/>
</dbReference>
<evidence type="ECO:0000313" key="2">
    <source>
        <dbReference type="EMBL" id="KAB7704257.1"/>
    </source>
</evidence>
<dbReference type="InterPro" id="IPR000073">
    <property type="entry name" value="AB_hydrolase_1"/>
</dbReference>
<dbReference type="GO" id="GO:0016787">
    <property type="term" value="F:hydrolase activity"/>
    <property type="evidence" value="ECO:0007669"/>
    <property type="project" value="UniProtKB-KW"/>
</dbReference>
<dbReference type="PANTHER" id="PTHR43194">
    <property type="entry name" value="HYDROLASE ALPHA/BETA FOLD FAMILY"/>
    <property type="match status" value="1"/>
</dbReference>
<sequence length="243" mass="27206">MGGNSSIFYSNLKALKKHFNIVAVHLRGHGKSPGVESGKEFSLETAAREVIAVLDHLLIKKAHFIGISLGTIVIHTICKIAPKKVSSAVMGGAITHFNLFSIFLVKAAKIIKPFTPFLWLYKLCANIIMPGKMNERSRRLFISQAAKMRRADFFAWFKLVDTVEEAYSGVPESSKDVPKLYISGSEDHLFIKQLRQDIQKDPSASFIIINDCGHVCNVEKNKEFNEASIQFLKSNIKKVKRAQ</sequence>
<comment type="caution">
    <text evidence="2">The sequence shown here is derived from an EMBL/GenBank/DDBJ whole genome shotgun (WGS) entry which is preliminary data.</text>
</comment>
<name>A0A6I1FFH6_9BACI</name>
<dbReference type="Gene3D" id="3.40.50.1820">
    <property type="entry name" value="alpha/beta hydrolase"/>
    <property type="match status" value="1"/>
</dbReference>
<evidence type="ECO:0000313" key="3">
    <source>
        <dbReference type="Proteomes" id="UP000429595"/>
    </source>
</evidence>
<proteinExistence type="predicted"/>
<evidence type="ECO:0000259" key="1">
    <source>
        <dbReference type="Pfam" id="PF00561"/>
    </source>
</evidence>
<reference evidence="2 3" key="1">
    <citation type="submission" date="2019-10" db="EMBL/GenBank/DDBJ databases">
        <title>Bacillus aerolatum sp. nov., isolated from bioaerosol of sport playgrounds.</title>
        <authorList>
            <person name="Chen P."/>
            <person name="Zhang G."/>
        </authorList>
    </citation>
    <scope>NUCLEOTIDE SEQUENCE [LARGE SCALE GENOMIC DNA]</scope>
    <source>
        <strain evidence="2 3">CX253</strain>
    </source>
</reference>
<feature type="domain" description="AB hydrolase-1" evidence="1">
    <location>
        <begin position="2"/>
        <end position="93"/>
    </location>
</feature>
<dbReference type="EMBL" id="WEIO01000016">
    <property type="protein sequence ID" value="KAB7704257.1"/>
    <property type="molecule type" value="Genomic_DNA"/>
</dbReference>
<dbReference type="SUPFAM" id="SSF53474">
    <property type="entry name" value="alpha/beta-Hydrolases"/>
    <property type="match status" value="1"/>
</dbReference>
<keyword evidence="2" id="KW-0378">Hydrolase</keyword>
<dbReference type="PANTHER" id="PTHR43194:SF2">
    <property type="entry name" value="PEROXISOMAL MEMBRANE PROTEIN LPX1"/>
    <property type="match status" value="1"/>
</dbReference>
<dbReference type="InterPro" id="IPR029058">
    <property type="entry name" value="AB_hydrolase_fold"/>
</dbReference>
<dbReference type="Pfam" id="PF00561">
    <property type="entry name" value="Abhydrolase_1"/>
    <property type="match status" value="1"/>
</dbReference>
<organism evidence="2 3">
    <name type="scientific">Bacillus aerolatus</name>
    <dbReference type="NCBI Taxonomy" id="2653354"/>
    <lineage>
        <taxon>Bacteria</taxon>
        <taxon>Bacillati</taxon>
        <taxon>Bacillota</taxon>
        <taxon>Bacilli</taxon>
        <taxon>Bacillales</taxon>
        <taxon>Bacillaceae</taxon>
        <taxon>Bacillus</taxon>
    </lineage>
</organism>
<protein>
    <submittedName>
        <fullName evidence="2">Alpha/beta fold hydrolase</fullName>
    </submittedName>
</protein>